<proteinExistence type="inferred from homology"/>
<dbReference type="Pfam" id="PF04959">
    <property type="entry name" value="ARS2"/>
    <property type="match status" value="1"/>
</dbReference>
<comment type="subcellular location">
    <subcellularLocation>
        <location evidence="1">Nucleus</location>
    </subcellularLocation>
</comment>
<dbReference type="InterPro" id="IPR039727">
    <property type="entry name" value="SE/Ars2"/>
</dbReference>
<accession>A0ABC8LDV6</accession>
<dbReference type="PANTHER" id="PTHR13165:SF0">
    <property type="entry name" value="SERRATE RNA EFFECTOR MOLECULE HOMOLOG"/>
    <property type="match status" value="1"/>
</dbReference>
<evidence type="ECO:0000256" key="4">
    <source>
        <dbReference type="SAM" id="MobiDB-lite"/>
    </source>
</evidence>
<dbReference type="GO" id="GO:0005634">
    <property type="term" value="C:nucleus"/>
    <property type="evidence" value="ECO:0007669"/>
    <property type="project" value="UniProtKB-SubCell"/>
</dbReference>
<evidence type="ECO:0000259" key="5">
    <source>
        <dbReference type="Pfam" id="PF04959"/>
    </source>
</evidence>
<feature type="region of interest" description="Disordered" evidence="4">
    <location>
        <begin position="157"/>
        <end position="181"/>
    </location>
</feature>
<evidence type="ECO:0000313" key="7">
    <source>
        <dbReference type="Proteomes" id="UP001642260"/>
    </source>
</evidence>
<gene>
    <name evidence="6" type="ORF">ERUC_LOCUS34276</name>
</gene>
<protein>
    <recommendedName>
        <fullName evidence="5">SERRATE/Ars2 C-terminal domain-containing protein</fullName>
    </recommendedName>
</protein>
<dbReference type="Proteomes" id="UP001642260">
    <property type="component" value="Unassembled WGS sequence"/>
</dbReference>
<reference evidence="6 7" key="1">
    <citation type="submission" date="2022-03" db="EMBL/GenBank/DDBJ databases">
        <authorList>
            <person name="Macdonald S."/>
            <person name="Ahmed S."/>
            <person name="Newling K."/>
        </authorList>
    </citation>
    <scope>NUCLEOTIDE SEQUENCE [LARGE SCALE GENOMIC DNA]</scope>
</reference>
<sequence>MKLMVCGISPGSDGCQREARCCTKLFHAAEFVQKHIKLKHTELVVDLTAKVREELYFQNYMNDPDAPGGQPPTQLPGPRDRPMMRRKPSMESRLRDDRGVRREEEGRERWWCPNGVNSKECGGYGAFDGQGGVHVPSHSSDVNPPPVLMPVPGVGDPSGPNPTFEGGGRGGPAPFLLSPAFRQDPRRLRSYQDLDAPEEEVTVIDYRNL</sequence>
<evidence type="ECO:0000256" key="3">
    <source>
        <dbReference type="ARBA" id="ARBA00023242"/>
    </source>
</evidence>
<feature type="compositionally biased region" description="Basic and acidic residues" evidence="4">
    <location>
        <begin position="78"/>
        <end position="103"/>
    </location>
</feature>
<name>A0ABC8LDV6_ERUVS</name>
<dbReference type="AlphaFoldDB" id="A0ABC8LDV6"/>
<comment type="caution">
    <text evidence="6">The sequence shown here is derived from an EMBL/GenBank/DDBJ whole genome shotgun (WGS) entry which is preliminary data.</text>
</comment>
<dbReference type="PANTHER" id="PTHR13165">
    <property type="entry name" value="ARSENITE-RESISTANCE PROTEIN 2"/>
    <property type="match status" value="1"/>
</dbReference>
<feature type="domain" description="SERRATE/Ars2 C-terminal" evidence="5">
    <location>
        <begin position="24"/>
        <end position="134"/>
    </location>
</feature>
<feature type="region of interest" description="Disordered" evidence="4">
    <location>
        <begin position="60"/>
        <end position="103"/>
    </location>
</feature>
<evidence type="ECO:0000313" key="6">
    <source>
        <dbReference type="EMBL" id="CAH8381793.1"/>
    </source>
</evidence>
<keyword evidence="3" id="KW-0539">Nucleus</keyword>
<evidence type="ECO:0000256" key="2">
    <source>
        <dbReference type="ARBA" id="ARBA00005407"/>
    </source>
</evidence>
<dbReference type="EMBL" id="CAKOAT010525154">
    <property type="protein sequence ID" value="CAH8381793.1"/>
    <property type="molecule type" value="Genomic_DNA"/>
</dbReference>
<evidence type="ECO:0000256" key="1">
    <source>
        <dbReference type="ARBA" id="ARBA00004123"/>
    </source>
</evidence>
<keyword evidence="7" id="KW-1185">Reference proteome</keyword>
<comment type="similarity">
    <text evidence="2">Belongs to the ARS2 family.</text>
</comment>
<dbReference type="InterPro" id="IPR007042">
    <property type="entry name" value="SERRATE/Ars2_C"/>
</dbReference>
<organism evidence="6 7">
    <name type="scientific">Eruca vesicaria subsp. sativa</name>
    <name type="common">Garden rocket</name>
    <name type="synonym">Eruca sativa</name>
    <dbReference type="NCBI Taxonomy" id="29727"/>
    <lineage>
        <taxon>Eukaryota</taxon>
        <taxon>Viridiplantae</taxon>
        <taxon>Streptophyta</taxon>
        <taxon>Embryophyta</taxon>
        <taxon>Tracheophyta</taxon>
        <taxon>Spermatophyta</taxon>
        <taxon>Magnoliopsida</taxon>
        <taxon>eudicotyledons</taxon>
        <taxon>Gunneridae</taxon>
        <taxon>Pentapetalae</taxon>
        <taxon>rosids</taxon>
        <taxon>malvids</taxon>
        <taxon>Brassicales</taxon>
        <taxon>Brassicaceae</taxon>
        <taxon>Brassiceae</taxon>
        <taxon>Eruca</taxon>
    </lineage>
</organism>